<feature type="transmembrane region" description="Helical" evidence="1">
    <location>
        <begin position="172"/>
        <end position="195"/>
    </location>
</feature>
<name>A0ABY7TVU8_9SPHN</name>
<reference evidence="3 4" key="1">
    <citation type="submission" date="2023-02" db="EMBL/GenBank/DDBJ databases">
        <title>Genome sequence of Novosphingobium humi KACC 19094.</title>
        <authorList>
            <person name="Kim S."/>
            <person name="Heo J."/>
            <person name="Kwon S.-W."/>
        </authorList>
    </citation>
    <scope>NUCLEOTIDE SEQUENCE [LARGE SCALE GENOMIC DNA]</scope>
    <source>
        <strain evidence="3 4">KACC 19094</strain>
    </source>
</reference>
<evidence type="ECO:0000259" key="2">
    <source>
        <dbReference type="Pfam" id="PF01757"/>
    </source>
</evidence>
<organism evidence="3 4">
    <name type="scientific">Novosphingobium humi</name>
    <dbReference type="NCBI Taxonomy" id="2282397"/>
    <lineage>
        <taxon>Bacteria</taxon>
        <taxon>Pseudomonadati</taxon>
        <taxon>Pseudomonadota</taxon>
        <taxon>Alphaproteobacteria</taxon>
        <taxon>Sphingomonadales</taxon>
        <taxon>Sphingomonadaceae</taxon>
        <taxon>Novosphingobium</taxon>
    </lineage>
</organism>
<evidence type="ECO:0000256" key="1">
    <source>
        <dbReference type="SAM" id="Phobius"/>
    </source>
</evidence>
<feature type="transmembrane region" description="Helical" evidence="1">
    <location>
        <begin position="285"/>
        <end position="303"/>
    </location>
</feature>
<evidence type="ECO:0000313" key="4">
    <source>
        <dbReference type="Proteomes" id="UP001218231"/>
    </source>
</evidence>
<dbReference type="InterPro" id="IPR002656">
    <property type="entry name" value="Acyl_transf_3_dom"/>
</dbReference>
<keyword evidence="4" id="KW-1185">Reference proteome</keyword>
<feature type="transmembrane region" description="Helical" evidence="1">
    <location>
        <begin position="207"/>
        <end position="225"/>
    </location>
</feature>
<dbReference type="PANTHER" id="PTHR23028:SF53">
    <property type="entry name" value="ACYL_TRANSF_3 DOMAIN-CONTAINING PROTEIN"/>
    <property type="match status" value="1"/>
</dbReference>
<sequence>MTSFPHPSPPSPVNWPEPARAEAHRRARLDYLDGWRGASILLVLAGHFLHIPVLEAGKLGVELFFVLSGRLMAEILFIERMPLRHFYPRRIARIYPALLVMIAVSTLALAHTSMAIGPKYAAAAALLVYNYAAALGYHAGAIDHIWSLCVEEHAYLTLGLIAALTARRPARAWALLLALSLLAMANGVISTAVLGQNWYQSYWRSDVHIASILIPAVLFLSRQWHPQWWAVRAWMIPAALVVGAACFAGDLNHPPVWTGTLGTIAIAFALVWLDRGPVWLVRALSWRGLCAVGLLSYSLYLWQQPFYIHARDGDLALRMASLAGAAVMALISYYAVERPARSWLNLHYKRWLAQRRAMPQAMGAEG</sequence>
<feature type="transmembrane region" description="Helical" evidence="1">
    <location>
        <begin position="256"/>
        <end position="273"/>
    </location>
</feature>
<keyword evidence="1" id="KW-0472">Membrane</keyword>
<dbReference type="Proteomes" id="UP001218231">
    <property type="component" value="Chromosome"/>
</dbReference>
<evidence type="ECO:0000313" key="3">
    <source>
        <dbReference type="EMBL" id="WCT77151.1"/>
    </source>
</evidence>
<keyword evidence="3" id="KW-0012">Acyltransferase</keyword>
<proteinExistence type="predicted"/>
<accession>A0ABY7TVU8</accession>
<dbReference type="EMBL" id="CP117417">
    <property type="protein sequence ID" value="WCT77151.1"/>
    <property type="molecule type" value="Genomic_DNA"/>
</dbReference>
<feature type="transmembrane region" description="Helical" evidence="1">
    <location>
        <begin position="315"/>
        <end position="336"/>
    </location>
</feature>
<feature type="transmembrane region" description="Helical" evidence="1">
    <location>
        <begin position="120"/>
        <end position="138"/>
    </location>
</feature>
<dbReference type="InterPro" id="IPR050879">
    <property type="entry name" value="Acyltransferase_3"/>
</dbReference>
<feature type="transmembrane region" description="Helical" evidence="1">
    <location>
        <begin position="94"/>
        <end position="114"/>
    </location>
</feature>
<dbReference type="RefSeq" id="WP_273617540.1">
    <property type="nucleotide sequence ID" value="NZ_CP117417.1"/>
</dbReference>
<dbReference type="PANTHER" id="PTHR23028">
    <property type="entry name" value="ACETYLTRANSFERASE"/>
    <property type="match status" value="1"/>
</dbReference>
<keyword evidence="1" id="KW-0812">Transmembrane</keyword>
<dbReference type="Pfam" id="PF01757">
    <property type="entry name" value="Acyl_transf_3"/>
    <property type="match status" value="1"/>
</dbReference>
<protein>
    <submittedName>
        <fullName evidence="3">Acyltransferase</fullName>
    </submittedName>
</protein>
<feature type="transmembrane region" description="Helical" evidence="1">
    <location>
        <begin position="59"/>
        <end position="78"/>
    </location>
</feature>
<gene>
    <name evidence="3" type="ORF">PQ457_14685</name>
</gene>
<dbReference type="GO" id="GO:0016746">
    <property type="term" value="F:acyltransferase activity"/>
    <property type="evidence" value="ECO:0007669"/>
    <property type="project" value="UniProtKB-KW"/>
</dbReference>
<keyword evidence="3" id="KW-0808">Transferase</keyword>
<feature type="domain" description="Acyltransferase 3" evidence="2">
    <location>
        <begin position="30"/>
        <end position="333"/>
    </location>
</feature>
<keyword evidence="1" id="KW-1133">Transmembrane helix</keyword>
<feature type="transmembrane region" description="Helical" evidence="1">
    <location>
        <begin position="231"/>
        <end position="249"/>
    </location>
</feature>